<dbReference type="AlphaFoldDB" id="A0AAV4UQK8"/>
<sequence length="227" mass="25334">MTKYVSYVIIHHNFEGPLIIMIFTMTCCLVLSVIIVLMLLIILVFVVYVVVVRAKRHSEDLSSPNLFGTVGASRAVSNSYKEATSNRRTLSNQFPVFDERHANLNPSIQNIPMSTFNPETDERQADSSNSSPGGLREFLFPPRHDGEIIYKAPPSVVAFAGQVFSTSRAGYRANSVTEPKMPRPGAAARHSDPVNATLEWDYFESRRYSTSEVSNEPGHHGINICWV</sequence>
<feature type="region of interest" description="Disordered" evidence="1">
    <location>
        <begin position="108"/>
        <end position="137"/>
    </location>
</feature>
<evidence type="ECO:0000313" key="4">
    <source>
        <dbReference type="Proteomes" id="UP001054945"/>
    </source>
</evidence>
<comment type="caution">
    <text evidence="3">The sequence shown here is derived from an EMBL/GenBank/DDBJ whole genome shotgun (WGS) entry which is preliminary data.</text>
</comment>
<dbReference type="Proteomes" id="UP001054945">
    <property type="component" value="Unassembled WGS sequence"/>
</dbReference>
<accession>A0AAV4UQK8</accession>
<reference evidence="3 4" key="1">
    <citation type="submission" date="2021-06" db="EMBL/GenBank/DDBJ databases">
        <title>Caerostris extrusa draft genome.</title>
        <authorList>
            <person name="Kono N."/>
            <person name="Arakawa K."/>
        </authorList>
    </citation>
    <scope>NUCLEOTIDE SEQUENCE [LARGE SCALE GENOMIC DNA]</scope>
</reference>
<feature type="transmembrane region" description="Helical" evidence="2">
    <location>
        <begin position="20"/>
        <end position="51"/>
    </location>
</feature>
<evidence type="ECO:0000313" key="3">
    <source>
        <dbReference type="EMBL" id="GIY60156.1"/>
    </source>
</evidence>
<organism evidence="3 4">
    <name type="scientific">Caerostris extrusa</name>
    <name type="common">Bark spider</name>
    <name type="synonym">Caerostris bankana</name>
    <dbReference type="NCBI Taxonomy" id="172846"/>
    <lineage>
        <taxon>Eukaryota</taxon>
        <taxon>Metazoa</taxon>
        <taxon>Ecdysozoa</taxon>
        <taxon>Arthropoda</taxon>
        <taxon>Chelicerata</taxon>
        <taxon>Arachnida</taxon>
        <taxon>Araneae</taxon>
        <taxon>Araneomorphae</taxon>
        <taxon>Entelegynae</taxon>
        <taxon>Araneoidea</taxon>
        <taxon>Araneidae</taxon>
        <taxon>Caerostris</taxon>
    </lineage>
</organism>
<dbReference type="EMBL" id="BPLR01013284">
    <property type="protein sequence ID" value="GIY60156.1"/>
    <property type="molecule type" value="Genomic_DNA"/>
</dbReference>
<proteinExistence type="predicted"/>
<keyword evidence="2" id="KW-0472">Membrane</keyword>
<evidence type="ECO:0000256" key="2">
    <source>
        <dbReference type="SAM" id="Phobius"/>
    </source>
</evidence>
<name>A0AAV4UQK8_CAEEX</name>
<evidence type="ECO:0000256" key="1">
    <source>
        <dbReference type="SAM" id="MobiDB-lite"/>
    </source>
</evidence>
<gene>
    <name evidence="3" type="primary">AVEN_699_1</name>
    <name evidence="3" type="ORF">CEXT_254301</name>
</gene>
<keyword evidence="4" id="KW-1185">Reference proteome</keyword>
<keyword evidence="2" id="KW-1133">Transmembrane helix</keyword>
<protein>
    <submittedName>
        <fullName evidence="3">Uncharacterized protein</fullName>
    </submittedName>
</protein>
<feature type="compositionally biased region" description="Polar residues" evidence="1">
    <location>
        <begin position="108"/>
        <end position="118"/>
    </location>
</feature>
<keyword evidence="2" id="KW-0812">Transmembrane</keyword>